<keyword evidence="2" id="KW-1185">Reference proteome</keyword>
<proteinExistence type="predicted"/>
<organism evidence="1 2">
    <name type="scientific">Flavobacterium jumunjinense</name>
    <dbReference type="NCBI Taxonomy" id="998845"/>
    <lineage>
        <taxon>Bacteria</taxon>
        <taxon>Pseudomonadati</taxon>
        <taxon>Bacteroidota</taxon>
        <taxon>Flavobacteriia</taxon>
        <taxon>Flavobacteriales</taxon>
        <taxon>Flavobacteriaceae</taxon>
        <taxon>Flavobacterium</taxon>
    </lineage>
</organism>
<evidence type="ECO:0008006" key="3">
    <source>
        <dbReference type="Google" id="ProtNLM"/>
    </source>
</evidence>
<protein>
    <recommendedName>
        <fullName evidence="3">Natural product</fullName>
    </recommendedName>
</protein>
<gene>
    <name evidence="1" type="ORF">ACFFVF_01875</name>
</gene>
<name>A0ABV5GIQ5_9FLAO</name>
<dbReference type="RefSeq" id="WP_236458133.1">
    <property type="nucleotide sequence ID" value="NZ_CBCSGE010000015.1"/>
</dbReference>
<evidence type="ECO:0000313" key="1">
    <source>
        <dbReference type="EMBL" id="MFB9095250.1"/>
    </source>
</evidence>
<dbReference type="EMBL" id="JBHMEY010000004">
    <property type="protein sequence ID" value="MFB9095250.1"/>
    <property type="molecule type" value="Genomic_DNA"/>
</dbReference>
<sequence>MKKLKSIQEFNLENRTTKISNNQALLIQGGMGGGDTNDQCHSYVDTCDNGCSDMHVTRSKDGVVYHDATTISDIDC</sequence>
<comment type="caution">
    <text evidence="1">The sequence shown here is derived from an EMBL/GenBank/DDBJ whole genome shotgun (WGS) entry which is preliminary data.</text>
</comment>
<dbReference type="Proteomes" id="UP001589607">
    <property type="component" value="Unassembled WGS sequence"/>
</dbReference>
<accession>A0ABV5GIQ5</accession>
<evidence type="ECO:0000313" key="2">
    <source>
        <dbReference type="Proteomes" id="UP001589607"/>
    </source>
</evidence>
<reference evidence="1 2" key="1">
    <citation type="submission" date="2024-09" db="EMBL/GenBank/DDBJ databases">
        <authorList>
            <person name="Sun Q."/>
            <person name="Mori K."/>
        </authorList>
    </citation>
    <scope>NUCLEOTIDE SEQUENCE [LARGE SCALE GENOMIC DNA]</scope>
    <source>
        <strain evidence="1 2">CECT 7955</strain>
    </source>
</reference>